<evidence type="ECO:0000256" key="1">
    <source>
        <dbReference type="SAM" id="MobiDB-lite"/>
    </source>
</evidence>
<evidence type="ECO:0000256" key="2">
    <source>
        <dbReference type="SAM" id="Phobius"/>
    </source>
</evidence>
<reference evidence="4 5" key="1">
    <citation type="submission" date="2021-03" db="EMBL/GenBank/DDBJ databases">
        <authorList>
            <person name="Gilmore M.S."/>
            <person name="Schwartzman J."/>
            <person name="Van Tyne D."/>
            <person name="Martin M."/>
            <person name="Earl A.M."/>
            <person name="Manson A.L."/>
            <person name="Straub T."/>
            <person name="Salamzade R."/>
            <person name="Saavedra J."/>
            <person name="Lebreton F."/>
            <person name="Prichula J."/>
            <person name="Schaufler K."/>
            <person name="Gaca A."/>
            <person name="Sgardioli B."/>
            <person name="Wagenaar J."/>
            <person name="Strong T."/>
        </authorList>
    </citation>
    <scope>NUCLEOTIDE SEQUENCE [LARGE SCALE GENOMIC DNA]</scope>
    <source>
        <strain evidence="4 5">DIV2402</strain>
    </source>
</reference>
<feature type="domain" description="Zinc-ribbon" evidence="3">
    <location>
        <begin position="3"/>
        <end position="25"/>
    </location>
</feature>
<dbReference type="Proteomes" id="UP000664701">
    <property type="component" value="Chromosome"/>
</dbReference>
<evidence type="ECO:0000313" key="5">
    <source>
        <dbReference type="Proteomes" id="UP000664701"/>
    </source>
</evidence>
<dbReference type="Pfam" id="PF13240">
    <property type="entry name" value="Zn_Ribbon_1"/>
    <property type="match status" value="1"/>
</dbReference>
<keyword evidence="2" id="KW-0472">Membrane</keyword>
<dbReference type="EMBL" id="CP147251">
    <property type="protein sequence ID" value="WYJ77071.1"/>
    <property type="molecule type" value="Genomic_DNA"/>
</dbReference>
<sequence length="350" mass="38381">MKYCPSCGKELLEGANFCGQCGTKIEKEIPKEVPLTKEEPPKTPVEPVVAKKISPVKAERSEIIKKKRPNPLIITLLLIIFGIGLAIWFLLSVFTTKPEATITEATDISTTETTSLSTTASTIASTTASSEEPLSAKYDDILENAQRLADEGNYSESELELSTIPEEVLARSEYASVKKVVDEIHAQNQPAIEAAKAKEEAEQKKAEQEQKAKEEQAKKEKANKKEEKSDPVFVGDFASWATSYGFYFAQEKQNQSSLTIGTDGRVTKDAQTGKATVENYSGDTLSYETNEQKPTKIPATKTVHPNVRITIKWDNGGSQVLYGYTSFTGRLVLTDGASKGNGINEVWITN</sequence>
<feature type="compositionally biased region" description="Basic and acidic residues" evidence="1">
    <location>
        <begin position="195"/>
        <end position="228"/>
    </location>
</feature>
<feature type="transmembrane region" description="Helical" evidence="2">
    <location>
        <begin position="72"/>
        <end position="91"/>
    </location>
</feature>
<keyword evidence="2" id="KW-0812">Transmembrane</keyword>
<organism evidence="4 5">
    <name type="scientific">Candidatus Enterococcus lowellii</name>
    <dbReference type="NCBI Taxonomy" id="2230877"/>
    <lineage>
        <taxon>Bacteria</taxon>
        <taxon>Bacillati</taxon>
        <taxon>Bacillota</taxon>
        <taxon>Bacilli</taxon>
        <taxon>Lactobacillales</taxon>
        <taxon>Enterococcaceae</taxon>
        <taxon>Enterococcus</taxon>
    </lineage>
</organism>
<dbReference type="InterPro" id="IPR026870">
    <property type="entry name" value="Zinc_ribbon_dom"/>
</dbReference>
<feature type="region of interest" description="Disordered" evidence="1">
    <location>
        <begin position="193"/>
        <end position="228"/>
    </location>
</feature>
<accession>A0ABZ2SMN0</accession>
<protein>
    <recommendedName>
        <fullName evidence="3">Zinc-ribbon domain-containing protein</fullName>
    </recommendedName>
</protein>
<evidence type="ECO:0000259" key="3">
    <source>
        <dbReference type="Pfam" id="PF13240"/>
    </source>
</evidence>
<name>A0ABZ2SMN0_9ENTE</name>
<keyword evidence="5" id="KW-1185">Reference proteome</keyword>
<proteinExistence type="predicted"/>
<gene>
    <name evidence="4" type="ORF">DOK78_001709</name>
</gene>
<evidence type="ECO:0000313" key="4">
    <source>
        <dbReference type="EMBL" id="WYJ77071.1"/>
    </source>
</evidence>
<dbReference type="RefSeq" id="WP_207940757.1">
    <property type="nucleotide sequence ID" value="NZ_CP147251.1"/>
</dbReference>
<reference evidence="4 5" key="2">
    <citation type="submission" date="2024-03" db="EMBL/GenBank/DDBJ databases">
        <title>The Genome Sequence of Enterococcus sp. DIV2402.</title>
        <authorList>
            <consortium name="The Broad Institute Genomics Platform"/>
            <consortium name="The Broad Institute Microbial Omics Core"/>
            <consortium name="The Broad Institute Genomic Center for Infectious Diseases"/>
            <person name="Earl A."/>
            <person name="Manson A."/>
            <person name="Gilmore M."/>
            <person name="Schwartman J."/>
            <person name="Shea T."/>
            <person name="Abouelleil A."/>
            <person name="Cao P."/>
            <person name="Chapman S."/>
            <person name="Cusick C."/>
            <person name="Young S."/>
            <person name="Neafsey D."/>
            <person name="Nusbaum C."/>
            <person name="Birren B."/>
        </authorList>
    </citation>
    <scope>NUCLEOTIDE SEQUENCE [LARGE SCALE GENOMIC DNA]</scope>
    <source>
        <strain evidence="4 5">DIV2402</strain>
    </source>
</reference>
<keyword evidence="2" id="KW-1133">Transmembrane helix</keyword>